<evidence type="ECO:0000259" key="6">
    <source>
        <dbReference type="PROSITE" id="PS51063"/>
    </source>
</evidence>
<organism evidence="7 8">
    <name type="scientific">Acidithiobacillus caldus (strain ATCC 51756 / DSM 8584 / KU)</name>
    <dbReference type="NCBI Taxonomy" id="637389"/>
    <lineage>
        <taxon>Bacteria</taxon>
        <taxon>Pseudomonadati</taxon>
        <taxon>Pseudomonadota</taxon>
        <taxon>Acidithiobacillia</taxon>
        <taxon>Acidithiobacillales</taxon>
        <taxon>Acidithiobacillaceae</taxon>
        <taxon>Acidithiobacillus</taxon>
    </lineage>
</organism>
<keyword evidence="2" id="KW-0238">DNA-binding</keyword>
<dbReference type="CDD" id="cd00092">
    <property type="entry name" value="HTH_CRP"/>
    <property type="match status" value="1"/>
</dbReference>
<dbReference type="PROSITE" id="PS50042">
    <property type="entry name" value="CNMP_BINDING_3"/>
    <property type="match status" value="1"/>
</dbReference>
<evidence type="ECO:0000256" key="3">
    <source>
        <dbReference type="ARBA" id="ARBA00023163"/>
    </source>
</evidence>
<gene>
    <name evidence="7" type="ORF">Acaty_c2444</name>
</gene>
<protein>
    <submittedName>
        <fullName evidence="7">Transcriptional regulator, Crp/Fnr family</fullName>
    </submittedName>
</protein>
<dbReference type="Gene3D" id="1.10.10.10">
    <property type="entry name" value="Winged helix-like DNA-binding domain superfamily/Winged helix DNA-binding domain"/>
    <property type="match status" value="1"/>
</dbReference>
<dbReference type="GO" id="GO:0003677">
    <property type="term" value="F:DNA binding"/>
    <property type="evidence" value="ECO:0007669"/>
    <property type="project" value="UniProtKB-KW"/>
</dbReference>
<evidence type="ECO:0000313" key="7">
    <source>
        <dbReference type="EMBL" id="AIA56288.1"/>
    </source>
</evidence>
<dbReference type="InterPro" id="IPR036388">
    <property type="entry name" value="WH-like_DNA-bd_sf"/>
</dbReference>
<dbReference type="EMBL" id="CP005986">
    <property type="protein sequence ID" value="AIA56288.1"/>
    <property type="molecule type" value="Genomic_DNA"/>
</dbReference>
<sequence>MVAEEGAKKSNCLRCAMRARSIFAGLSGEELCALGMDVIDLEFVGGTTIYREGDSASHAYTLREGAIKLVKSLADGRAQIVRLLHHGDLFGFEGLHREQHQHTAIALSTVKLCRLDLRELDLLSQRLPAVREAIFRRWQRALEEAENRIVDLGTRRAEARLATFLLQWAQAYPQRRSLPFPLTRQDLGEFLGLSTEHVSRIMADFKRRNWLRESRGELEILDPKALGAVGAS</sequence>
<dbReference type="InterPro" id="IPR036390">
    <property type="entry name" value="WH_DNA-bd_sf"/>
</dbReference>
<accession>A0A059ZXX4</accession>
<dbReference type="GO" id="GO:0003700">
    <property type="term" value="F:DNA-binding transcription factor activity"/>
    <property type="evidence" value="ECO:0007669"/>
    <property type="project" value="TreeGrafter"/>
</dbReference>
<dbReference type="Pfam" id="PF13545">
    <property type="entry name" value="HTH_Crp_2"/>
    <property type="match status" value="1"/>
</dbReference>
<dbReference type="InterPro" id="IPR050397">
    <property type="entry name" value="Env_Response_Regulators"/>
</dbReference>
<dbReference type="GO" id="GO:0005829">
    <property type="term" value="C:cytosol"/>
    <property type="evidence" value="ECO:0007669"/>
    <property type="project" value="TreeGrafter"/>
</dbReference>
<evidence type="ECO:0000313" key="8">
    <source>
        <dbReference type="Proteomes" id="UP000005522"/>
    </source>
</evidence>
<dbReference type="RefSeq" id="WP_004869041.1">
    <property type="nucleotide sequence ID" value="NZ_CP005986.1"/>
</dbReference>
<evidence type="ECO:0000256" key="2">
    <source>
        <dbReference type="ARBA" id="ARBA00023125"/>
    </source>
</evidence>
<dbReference type="InterPro" id="IPR018490">
    <property type="entry name" value="cNMP-bd_dom_sf"/>
</dbReference>
<evidence type="ECO:0000256" key="1">
    <source>
        <dbReference type="ARBA" id="ARBA00023015"/>
    </source>
</evidence>
<dbReference type="CDD" id="cd00038">
    <property type="entry name" value="CAP_ED"/>
    <property type="match status" value="1"/>
</dbReference>
<dbReference type="InterPro" id="IPR014710">
    <property type="entry name" value="RmlC-like_jellyroll"/>
</dbReference>
<dbReference type="PROSITE" id="PS51063">
    <property type="entry name" value="HTH_CRP_2"/>
    <property type="match status" value="1"/>
</dbReference>
<dbReference type="InterPro" id="IPR012318">
    <property type="entry name" value="HTH_CRP"/>
</dbReference>
<feature type="domain" description="HTH crp-type" evidence="6">
    <location>
        <begin position="155"/>
        <end position="224"/>
    </location>
</feature>
<dbReference type="Pfam" id="PF00027">
    <property type="entry name" value="cNMP_binding"/>
    <property type="match status" value="1"/>
</dbReference>
<keyword evidence="3" id="KW-0804">Transcription</keyword>
<reference evidence="7 8" key="1">
    <citation type="journal article" date="2009" name="J. Bacteriol.">
        <title>Draft genome sequence of the extremely acidophilic bacterium Acidithiobacillus caldus ATCC 51756 reveals metabolic versatility in the genus Acidithiobacillus.</title>
        <authorList>
            <person name="Valdes J."/>
            <person name="Quatrini R."/>
            <person name="Hallberg K."/>
            <person name="Dopson M."/>
            <person name="Valenzuela P.D."/>
            <person name="Holmes D.S."/>
        </authorList>
    </citation>
    <scope>NUCLEOTIDE SEQUENCE [LARGE SCALE GENOMIC DNA]</scope>
    <source>
        <strain evidence="8">ATCC 51756 / DSM 8584 / KU</strain>
    </source>
</reference>
<feature type="coiled-coil region" evidence="4">
    <location>
        <begin position="135"/>
        <end position="162"/>
    </location>
</feature>
<dbReference type="SMART" id="SM00419">
    <property type="entry name" value="HTH_CRP"/>
    <property type="match status" value="1"/>
</dbReference>
<keyword evidence="1" id="KW-0805">Transcription regulation</keyword>
<dbReference type="SUPFAM" id="SSF46785">
    <property type="entry name" value="Winged helix' DNA-binding domain"/>
    <property type="match status" value="1"/>
</dbReference>
<dbReference type="SMART" id="SM00100">
    <property type="entry name" value="cNMP"/>
    <property type="match status" value="1"/>
</dbReference>
<dbReference type="Proteomes" id="UP000005522">
    <property type="component" value="Chromosome"/>
</dbReference>
<dbReference type="AlphaFoldDB" id="A0A059ZXX4"/>
<dbReference type="HOGENOM" id="CLU_075053_0_4_6"/>
<evidence type="ECO:0000256" key="4">
    <source>
        <dbReference type="SAM" id="Coils"/>
    </source>
</evidence>
<dbReference type="InterPro" id="IPR000595">
    <property type="entry name" value="cNMP-bd_dom"/>
</dbReference>
<dbReference type="PRINTS" id="PR00034">
    <property type="entry name" value="HTHCRP"/>
</dbReference>
<name>A0A059ZXX4_ACICK</name>
<dbReference type="SUPFAM" id="SSF51206">
    <property type="entry name" value="cAMP-binding domain-like"/>
    <property type="match status" value="1"/>
</dbReference>
<keyword evidence="4" id="KW-0175">Coiled coil</keyword>
<feature type="domain" description="Cyclic nucleotide-binding" evidence="5">
    <location>
        <begin position="22"/>
        <end position="141"/>
    </location>
</feature>
<dbReference type="Gene3D" id="2.60.120.10">
    <property type="entry name" value="Jelly Rolls"/>
    <property type="match status" value="1"/>
</dbReference>
<dbReference type="PANTHER" id="PTHR24567">
    <property type="entry name" value="CRP FAMILY TRANSCRIPTIONAL REGULATORY PROTEIN"/>
    <property type="match status" value="1"/>
</dbReference>
<dbReference type="eggNOG" id="COG0664">
    <property type="taxonomic scope" value="Bacteria"/>
</dbReference>
<dbReference type="KEGG" id="acz:Acaty_c2444"/>
<evidence type="ECO:0000259" key="5">
    <source>
        <dbReference type="PROSITE" id="PS50042"/>
    </source>
</evidence>
<proteinExistence type="predicted"/>
<dbReference type="PANTHER" id="PTHR24567:SF75">
    <property type="entry name" value="FUMARATE AND NITRATE REDUCTION REGULATORY PROTEIN"/>
    <property type="match status" value="1"/>
</dbReference>